<feature type="compositionally biased region" description="Basic and acidic residues" evidence="17">
    <location>
        <begin position="25"/>
        <end position="41"/>
    </location>
</feature>
<evidence type="ECO:0000256" key="13">
    <source>
        <dbReference type="ARBA" id="ARBA00024333"/>
    </source>
</evidence>
<dbReference type="InterPro" id="IPR011709">
    <property type="entry name" value="DEAD-box_helicase_OB_fold"/>
</dbReference>
<evidence type="ECO:0000256" key="7">
    <source>
        <dbReference type="ARBA" id="ARBA00022801"/>
    </source>
</evidence>
<evidence type="ECO:0000256" key="6">
    <source>
        <dbReference type="ARBA" id="ARBA00022771"/>
    </source>
</evidence>
<name>A0AAD5BJG8_9ASCO</name>
<dbReference type="InterPro" id="IPR007502">
    <property type="entry name" value="Helicase-assoc_dom"/>
</dbReference>
<dbReference type="PROSITE" id="PS51194">
    <property type="entry name" value="HELICASE_CTER"/>
    <property type="match status" value="1"/>
</dbReference>
<keyword evidence="8" id="KW-0347">Helicase</keyword>
<dbReference type="InterPro" id="IPR011545">
    <property type="entry name" value="DEAD/DEAH_box_helicase_dom"/>
</dbReference>
<dbReference type="GeneID" id="76148211"/>
<gene>
    <name evidence="21" type="ORF">KGF57_000151</name>
</gene>
<evidence type="ECO:0000256" key="1">
    <source>
        <dbReference type="ARBA" id="ARBA00004123"/>
    </source>
</evidence>
<evidence type="ECO:0000256" key="2">
    <source>
        <dbReference type="ARBA" id="ARBA00012552"/>
    </source>
</evidence>
<keyword evidence="5" id="KW-0547">Nucleotide-binding</keyword>
<evidence type="ECO:0000256" key="17">
    <source>
        <dbReference type="SAM" id="MobiDB-lite"/>
    </source>
</evidence>
<dbReference type="GO" id="GO:0000390">
    <property type="term" value="P:spliceosomal complex disassembly"/>
    <property type="evidence" value="ECO:0007669"/>
    <property type="project" value="UniProtKB-ARBA"/>
</dbReference>
<feature type="zinc finger region" description="C3H1-type" evidence="16">
    <location>
        <begin position="920"/>
        <end position="958"/>
    </location>
</feature>
<dbReference type="FunFam" id="1.20.120.1080:FF:000003">
    <property type="entry name" value="Pre-mRNA-splicing factor ATP-dependent RNA helicase PRP43"/>
    <property type="match status" value="1"/>
</dbReference>
<feature type="domain" description="C3H1-type" evidence="18">
    <location>
        <begin position="920"/>
        <end position="958"/>
    </location>
</feature>
<dbReference type="GO" id="GO:0008270">
    <property type="term" value="F:zinc ion binding"/>
    <property type="evidence" value="ECO:0007669"/>
    <property type="project" value="UniProtKB-KW"/>
</dbReference>
<feature type="domain" description="Helicase C-terminal" evidence="20">
    <location>
        <begin position="300"/>
        <end position="482"/>
    </location>
</feature>
<feature type="region of interest" description="Disordered" evidence="17">
    <location>
        <begin position="805"/>
        <end position="824"/>
    </location>
</feature>
<dbReference type="Gene3D" id="4.10.1000.10">
    <property type="entry name" value="Zinc finger, CCCH-type"/>
    <property type="match status" value="1"/>
</dbReference>
<comment type="catalytic activity">
    <reaction evidence="14">
        <text>ATP + H2O = ADP + phosphate + H(+)</text>
        <dbReference type="Rhea" id="RHEA:13065"/>
        <dbReference type="ChEBI" id="CHEBI:15377"/>
        <dbReference type="ChEBI" id="CHEBI:15378"/>
        <dbReference type="ChEBI" id="CHEBI:30616"/>
        <dbReference type="ChEBI" id="CHEBI:43474"/>
        <dbReference type="ChEBI" id="CHEBI:456216"/>
        <dbReference type="EC" id="3.6.4.13"/>
    </reaction>
</comment>
<dbReference type="PROSITE" id="PS00690">
    <property type="entry name" value="DEAH_ATP_HELICASE"/>
    <property type="match status" value="1"/>
</dbReference>
<protein>
    <recommendedName>
        <fullName evidence="2">RNA helicase</fullName>
        <ecNumber evidence="2">3.6.4.13</ecNumber>
    </recommendedName>
</protein>
<keyword evidence="12" id="KW-0539">Nucleus</keyword>
<dbReference type="PROSITE" id="PS51192">
    <property type="entry name" value="HELICASE_ATP_BIND_1"/>
    <property type="match status" value="1"/>
</dbReference>
<keyword evidence="10" id="KW-0067">ATP-binding</keyword>
<dbReference type="InterPro" id="IPR000571">
    <property type="entry name" value="Znf_CCCH"/>
</dbReference>
<feature type="domain" description="C3H1-type" evidence="18">
    <location>
        <begin position="849"/>
        <end position="876"/>
    </location>
</feature>
<proteinExistence type="inferred from homology"/>
<keyword evidence="7" id="KW-0378">Hydrolase</keyword>
<dbReference type="PROSITE" id="PS50103">
    <property type="entry name" value="ZF_C3H1"/>
    <property type="match status" value="2"/>
</dbReference>
<dbReference type="InterPro" id="IPR027417">
    <property type="entry name" value="P-loop_NTPase"/>
</dbReference>
<dbReference type="GO" id="GO:0071014">
    <property type="term" value="C:post-mRNA release spliceosomal complex"/>
    <property type="evidence" value="ECO:0007669"/>
    <property type="project" value="UniProtKB-ARBA"/>
</dbReference>
<keyword evidence="3" id="KW-0507">mRNA processing</keyword>
<dbReference type="InterPro" id="IPR032378">
    <property type="entry name" value="ZC3H15/TMA46_C"/>
</dbReference>
<dbReference type="Proteomes" id="UP001204833">
    <property type="component" value="Unassembled WGS sequence"/>
</dbReference>
<dbReference type="GO" id="GO:0022613">
    <property type="term" value="P:ribonucleoprotein complex biogenesis"/>
    <property type="evidence" value="ECO:0007669"/>
    <property type="project" value="UniProtKB-ARBA"/>
</dbReference>
<dbReference type="InterPro" id="IPR014001">
    <property type="entry name" value="Helicase_ATP-bd"/>
</dbReference>
<dbReference type="GO" id="GO:0003723">
    <property type="term" value="F:RNA binding"/>
    <property type="evidence" value="ECO:0007669"/>
    <property type="project" value="TreeGrafter"/>
</dbReference>
<evidence type="ECO:0000256" key="10">
    <source>
        <dbReference type="ARBA" id="ARBA00022840"/>
    </source>
</evidence>
<evidence type="ECO:0000256" key="11">
    <source>
        <dbReference type="ARBA" id="ARBA00023187"/>
    </source>
</evidence>
<evidence type="ECO:0000256" key="5">
    <source>
        <dbReference type="ARBA" id="ARBA00022741"/>
    </source>
</evidence>
<keyword evidence="9 16" id="KW-0862">Zinc</keyword>
<keyword evidence="4 16" id="KW-0479">Metal-binding</keyword>
<dbReference type="InterPro" id="IPR048333">
    <property type="entry name" value="HA2_WH"/>
</dbReference>
<evidence type="ECO:0000256" key="12">
    <source>
        <dbReference type="ARBA" id="ARBA00023242"/>
    </source>
</evidence>
<dbReference type="GO" id="GO:0016787">
    <property type="term" value="F:hydrolase activity"/>
    <property type="evidence" value="ECO:0007669"/>
    <property type="project" value="UniProtKB-KW"/>
</dbReference>
<dbReference type="GO" id="GO:0005524">
    <property type="term" value="F:ATP binding"/>
    <property type="evidence" value="ECO:0007669"/>
    <property type="project" value="UniProtKB-KW"/>
</dbReference>
<dbReference type="SUPFAM" id="SSF52540">
    <property type="entry name" value="P-loop containing nucleoside triphosphate hydrolases"/>
    <property type="match status" value="1"/>
</dbReference>
<dbReference type="SMART" id="SM00490">
    <property type="entry name" value="HELICc"/>
    <property type="match status" value="1"/>
</dbReference>
<evidence type="ECO:0000256" key="9">
    <source>
        <dbReference type="ARBA" id="ARBA00022833"/>
    </source>
</evidence>
<dbReference type="GO" id="GO:0003724">
    <property type="term" value="F:RNA helicase activity"/>
    <property type="evidence" value="ECO:0007669"/>
    <property type="project" value="UniProtKB-EC"/>
</dbReference>
<dbReference type="SUPFAM" id="SSF90229">
    <property type="entry name" value="CCCH zinc finger"/>
    <property type="match status" value="1"/>
</dbReference>
<dbReference type="CDD" id="cd18791">
    <property type="entry name" value="SF2_C_RHA"/>
    <property type="match status" value="1"/>
</dbReference>
<feature type="zinc finger region" description="C3H1-type" evidence="16">
    <location>
        <begin position="849"/>
        <end position="876"/>
    </location>
</feature>
<dbReference type="PANTHER" id="PTHR18934:SF109">
    <property type="entry name" value="ATP-DEPENDENT RNA HELICASE DHX15 HOMOLOG"/>
    <property type="match status" value="1"/>
</dbReference>
<evidence type="ECO:0000256" key="8">
    <source>
        <dbReference type="ARBA" id="ARBA00022806"/>
    </source>
</evidence>
<evidence type="ECO:0000313" key="21">
    <source>
        <dbReference type="EMBL" id="KAI5968457.1"/>
    </source>
</evidence>
<dbReference type="Pfam" id="PF16543">
    <property type="entry name" value="DFRP_C"/>
    <property type="match status" value="1"/>
</dbReference>
<dbReference type="Gene3D" id="3.40.50.300">
    <property type="entry name" value="P-loop containing nucleotide triphosphate hydrolases"/>
    <property type="match status" value="2"/>
</dbReference>
<dbReference type="Gene3D" id="1.20.120.1080">
    <property type="match status" value="1"/>
</dbReference>
<dbReference type="Pfam" id="PF04408">
    <property type="entry name" value="WHD_HA2"/>
    <property type="match status" value="1"/>
</dbReference>
<dbReference type="EC" id="3.6.4.13" evidence="2"/>
<dbReference type="InterPro" id="IPR036855">
    <property type="entry name" value="Znf_CCCH_sf"/>
</dbReference>
<dbReference type="Gene3D" id="6.20.400.10">
    <property type="match status" value="1"/>
</dbReference>
<keyword evidence="6 16" id="KW-0863">Zinc-finger</keyword>
<dbReference type="InterPro" id="IPR002464">
    <property type="entry name" value="DNA/RNA_helicase_DEAH_CS"/>
</dbReference>
<dbReference type="EMBL" id="JAIHNG010000013">
    <property type="protein sequence ID" value="KAI5968457.1"/>
    <property type="molecule type" value="Genomic_DNA"/>
</dbReference>
<evidence type="ECO:0000256" key="3">
    <source>
        <dbReference type="ARBA" id="ARBA00022664"/>
    </source>
</evidence>
<dbReference type="InterPro" id="IPR001650">
    <property type="entry name" value="Helicase_C-like"/>
</dbReference>
<evidence type="ECO:0000259" key="19">
    <source>
        <dbReference type="PROSITE" id="PS51192"/>
    </source>
</evidence>
<organism evidence="21 22">
    <name type="scientific">Candida theae</name>
    <dbReference type="NCBI Taxonomy" id="1198502"/>
    <lineage>
        <taxon>Eukaryota</taxon>
        <taxon>Fungi</taxon>
        <taxon>Dikarya</taxon>
        <taxon>Ascomycota</taxon>
        <taxon>Saccharomycotina</taxon>
        <taxon>Pichiomycetes</taxon>
        <taxon>Debaryomycetaceae</taxon>
        <taxon>Candida/Lodderomyces clade</taxon>
        <taxon>Candida</taxon>
    </lineage>
</organism>
<dbReference type="SMART" id="SM00487">
    <property type="entry name" value="DEXDc"/>
    <property type="match status" value="1"/>
</dbReference>
<reference evidence="21 22" key="1">
    <citation type="journal article" date="2022" name="DNA Res.">
        <title>Genome analysis of five recently described species of the CUG-Ser clade uncovers Candida theae as a new hybrid lineage with pathogenic potential in the Candida parapsilosis species complex.</title>
        <authorList>
            <person name="Mixao V."/>
            <person name="Del Olmo V."/>
            <person name="Hegedusova E."/>
            <person name="Saus E."/>
            <person name="Pryszcz L."/>
            <person name="Cillingova A."/>
            <person name="Nosek J."/>
            <person name="Gabaldon T."/>
        </authorList>
    </citation>
    <scope>NUCLEOTIDE SEQUENCE [LARGE SCALE GENOMIC DNA]</scope>
    <source>
        <strain evidence="21 22">CBS 12239</strain>
    </source>
</reference>
<dbReference type="RefSeq" id="XP_051611336.1">
    <property type="nucleotide sequence ID" value="XM_051750723.1"/>
</dbReference>
<dbReference type="PANTHER" id="PTHR18934">
    <property type="entry name" value="ATP-DEPENDENT RNA HELICASE"/>
    <property type="match status" value="1"/>
</dbReference>
<dbReference type="Pfam" id="PF00271">
    <property type="entry name" value="Helicase_C"/>
    <property type="match status" value="1"/>
</dbReference>
<feature type="domain" description="Helicase ATP-binding" evidence="19">
    <location>
        <begin position="110"/>
        <end position="275"/>
    </location>
</feature>
<dbReference type="SMART" id="SM00847">
    <property type="entry name" value="HA2"/>
    <property type="match status" value="1"/>
</dbReference>
<keyword evidence="22" id="KW-1185">Reference proteome</keyword>
<evidence type="ECO:0000256" key="16">
    <source>
        <dbReference type="PROSITE-ProRule" id="PRU00723"/>
    </source>
</evidence>
<accession>A0AAD5BJG8</accession>
<evidence type="ECO:0000259" key="18">
    <source>
        <dbReference type="PROSITE" id="PS50103"/>
    </source>
</evidence>
<feature type="region of interest" description="Disordered" evidence="17">
    <location>
        <begin position="1012"/>
        <end position="1119"/>
    </location>
</feature>
<dbReference type="InterPro" id="IPR044756">
    <property type="entry name" value="DHX15_DEXHc"/>
</dbReference>
<dbReference type="Pfam" id="PF07717">
    <property type="entry name" value="OB_NTP_bind"/>
    <property type="match status" value="1"/>
</dbReference>
<dbReference type="FunFam" id="3.40.50.300:FF:000007">
    <property type="entry name" value="Pre-mRNA-splicing factor ATP-dependent RNA helicase"/>
    <property type="match status" value="1"/>
</dbReference>
<evidence type="ECO:0000256" key="4">
    <source>
        <dbReference type="ARBA" id="ARBA00022723"/>
    </source>
</evidence>
<dbReference type="Pfam" id="PF21010">
    <property type="entry name" value="HA2_C"/>
    <property type="match status" value="1"/>
</dbReference>
<comment type="similarity">
    <text evidence="13">Belongs to the DEAD box helicase family. DEAH subfamily. DDX15/PRP43 sub-subfamily.</text>
</comment>
<sequence length="1119" mass="126478">MTERSTKRQKVASAVASADVNDDSQAEKVAEAAEQSLHDHPHPQENIKLIHHDNGEFKGLVRHQTTAQDAEKLEDGPINPFTGEQFSDSYFKILKVRRDLPVHAQREEFLKTFHSTQIMVFVGETGSGKTTQIPQFVLYDEMPHLTGKQVACTQPRRVAAMSVASRVADEMDVKLGAEVGYSIRFENKTSPKTILKYMTDGMLLREAMEDHDLSKYSCIILDEAHERTLATDILMGLLKQVTVRRPDLKLIIMSATLDAEKFQSYFHNAPLMAVAGRTHPVDIYYTPEFQQDYLDSAIRTVLQIHATEDEGDVLLFLTGEEEIEEACRKIQFEGDDLIREQGCGPLKVYPLYGSLPPNQQQRIFEPAPVNPVPGGRPGRKVIVSTNIAETSLTIDGIVYVVDPGFSKQKVYNPRVRVESLLVSPISKASAQQRAGRAGRTRPGKCFRLYTEEAFQKELIQQSYPEILRSNLSSTVLELKKLGIDDLVHFDFMDPPAPETMMRALEELNYLQCLSDEGELTALGRLASNFPLDPMLAVMLIGSPAYKCSEEILTIVAMLNVPTVFVRPLSARQQADEAKMSFAEFDGDHLTLINVYEAFEAQQSEVHRWCRDHFLSYRSLVTARNVRSQLSRMMERYDLELVTQYGEIDEPQYWQNIKKALVGGFFMQVAKKKSGGSKGYLTVKDNQDVLIHPSTVVSNPGEWVIYNEFVLTSKNYIRTVTNVQPEWLVDIAPKYYNLDHFAKGDTINSEDTLTYNMPPKKKQQPSDKNKAKAKAKAAEDKTFGMKNKNKSKKVQQQINQLQAGIDGGAAKRKEAEAKRKAEEKKAAEEAKKEAAKLFGIQQQKVPFGVDPKSILCEFFRQGVCTKGNKCKFSHDLNVGRKDVKKDLYTDVREEKEQDTMDKWDEEKLRSVILSKHGNPKTTTDKVCKYFIDAVENGKYGWFWVCPNGGNECKYKHSLPPGFVLKTKEQKKLEKLAAESAPKITLEEFLELERSKLDKSTFTPITAESFKKWKAEQKSKKEDQKKEEEKRSGKKPQTGRQVILEKFSDKYYTEEDDGGETWDLSQFKSDLPDDNSNIKDYGDGSNVQEYYQDEGNKEGKEDANGVAVANGEANGEVNGST</sequence>
<keyword evidence="11" id="KW-0508">mRNA splicing</keyword>
<dbReference type="AlphaFoldDB" id="A0AAD5BJG8"/>
<dbReference type="Pfam" id="PF00270">
    <property type="entry name" value="DEAD"/>
    <property type="match status" value="1"/>
</dbReference>
<feature type="compositionally biased region" description="Basic and acidic residues" evidence="17">
    <location>
        <begin position="1012"/>
        <end position="1029"/>
    </location>
</feature>
<dbReference type="Pfam" id="PF00642">
    <property type="entry name" value="zf-CCCH"/>
    <property type="match status" value="1"/>
</dbReference>
<feature type="compositionally biased region" description="Basic and acidic residues" evidence="17">
    <location>
        <begin position="808"/>
        <end position="824"/>
    </location>
</feature>
<dbReference type="FunFam" id="3.40.50.300:FF:000324">
    <property type="entry name" value="pre-mRNA-splicing factor ATP-dependent RNA helicase DHX15"/>
    <property type="match status" value="1"/>
</dbReference>
<dbReference type="CDD" id="cd17973">
    <property type="entry name" value="DEXHc_DHX15"/>
    <property type="match status" value="1"/>
</dbReference>
<evidence type="ECO:0000313" key="22">
    <source>
        <dbReference type="Proteomes" id="UP001204833"/>
    </source>
</evidence>
<evidence type="ECO:0000256" key="14">
    <source>
        <dbReference type="ARBA" id="ARBA00047984"/>
    </source>
</evidence>
<comment type="subcellular location">
    <subcellularLocation>
        <location evidence="1">Nucleus</location>
    </subcellularLocation>
</comment>
<evidence type="ECO:0000259" key="20">
    <source>
        <dbReference type="PROSITE" id="PS51194"/>
    </source>
</evidence>
<feature type="compositionally biased region" description="Basic and acidic residues" evidence="17">
    <location>
        <begin position="1092"/>
        <end position="1101"/>
    </location>
</feature>
<feature type="compositionally biased region" description="Low complexity" evidence="17">
    <location>
        <begin position="1102"/>
        <end position="1119"/>
    </location>
</feature>
<comment type="caution">
    <text evidence="21">The sequence shown here is derived from an EMBL/GenBank/DDBJ whole genome shotgun (WGS) entry which is preliminary data.</text>
</comment>
<feature type="region of interest" description="Disordered" evidence="17">
    <location>
        <begin position="1"/>
        <end position="41"/>
    </location>
</feature>
<comment type="function">
    <text evidence="15">Pre-mRNA processing factor involved in disassembly of spliceosomes after the release of mature mRNA.</text>
</comment>
<evidence type="ECO:0000256" key="15">
    <source>
        <dbReference type="ARBA" id="ARBA00055599"/>
    </source>
</evidence>
<dbReference type="SMART" id="SM00356">
    <property type="entry name" value="ZnF_C3H1"/>
    <property type="match status" value="2"/>
</dbReference>